<dbReference type="InterPro" id="IPR000073">
    <property type="entry name" value="AB_hydrolase_1"/>
</dbReference>
<dbReference type="PANTHER" id="PTHR12277:SF81">
    <property type="entry name" value="PROTEIN ABHD13"/>
    <property type="match status" value="1"/>
</dbReference>
<evidence type="ECO:0000313" key="2">
    <source>
        <dbReference type="EMBL" id="SEP58988.1"/>
    </source>
</evidence>
<dbReference type="SUPFAM" id="SSF53474">
    <property type="entry name" value="alpha/beta-Hydrolases"/>
    <property type="match status" value="1"/>
</dbReference>
<gene>
    <name evidence="2" type="ORF">SAMN05216548_10128</name>
</gene>
<dbReference type="Gene3D" id="3.40.50.1820">
    <property type="entry name" value="alpha/beta hydrolase"/>
    <property type="match status" value="1"/>
</dbReference>
<evidence type="ECO:0000313" key="3">
    <source>
        <dbReference type="Proteomes" id="UP000199647"/>
    </source>
</evidence>
<dbReference type="AlphaFoldDB" id="A0A1H8Z5V6"/>
<reference evidence="2 3" key="1">
    <citation type="submission" date="2016-10" db="EMBL/GenBank/DDBJ databases">
        <authorList>
            <person name="de Groot N.N."/>
        </authorList>
    </citation>
    <scope>NUCLEOTIDE SEQUENCE [LARGE SCALE GENOMIC DNA]</scope>
    <source>
        <strain evidence="2 3">A52C2</strain>
    </source>
</reference>
<proteinExistence type="predicted"/>
<dbReference type="Pfam" id="PF00561">
    <property type="entry name" value="Abhydrolase_1"/>
    <property type="match status" value="1"/>
</dbReference>
<feature type="domain" description="AB hydrolase-1" evidence="1">
    <location>
        <begin position="73"/>
        <end position="183"/>
    </location>
</feature>
<dbReference type="InterPro" id="IPR029058">
    <property type="entry name" value="AB_hydrolase_fold"/>
</dbReference>
<evidence type="ECO:0000259" key="1">
    <source>
        <dbReference type="Pfam" id="PF00561"/>
    </source>
</evidence>
<dbReference type="RefSeq" id="WP_092494572.1">
    <property type="nucleotide sequence ID" value="NZ_FOFG01000001.1"/>
</dbReference>
<keyword evidence="3" id="KW-1185">Reference proteome</keyword>
<name>A0A1H8Z5V6_9HYPH</name>
<dbReference type="PANTHER" id="PTHR12277">
    <property type="entry name" value="ALPHA/BETA HYDROLASE DOMAIN-CONTAINING PROTEIN"/>
    <property type="match status" value="1"/>
</dbReference>
<dbReference type="OrthoDB" id="9798884at2"/>
<accession>A0A1H8Z5V6</accession>
<organism evidence="2 3">
    <name type="scientific">Faunimonas pinastri</name>
    <dbReference type="NCBI Taxonomy" id="1855383"/>
    <lineage>
        <taxon>Bacteria</taxon>
        <taxon>Pseudomonadati</taxon>
        <taxon>Pseudomonadota</taxon>
        <taxon>Alphaproteobacteria</taxon>
        <taxon>Hyphomicrobiales</taxon>
        <taxon>Afifellaceae</taxon>
        <taxon>Faunimonas</taxon>
    </lineage>
</organism>
<protein>
    <recommendedName>
        <fullName evidence="1">AB hydrolase-1 domain-containing protein</fullName>
    </recommendedName>
</protein>
<dbReference type="STRING" id="1855383.SAMN05216548_10128"/>
<dbReference type="Proteomes" id="UP000199647">
    <property type="component" value="Unassembled WGS sequence"/>
</dbReference>
<sequence>MRILLGLVLCLILLYGAAVGTLYVRQASYVFAPGRGIASPAVAGLPQAKPVTIRAADGVELLAWFIQAAPGHPTILYFHGNAGSIADRAGRFAEIAASGDGVLALSYRGYPGSGGKPSEKAFLADGLRVFDWLRERTPDVALHGESLGTAIATYVAAHREVRALVLEAPFTAISDIGAELFPWAPVALLLRDQFRSREWIKGVKAPVMVAQGTQDLVVPPAQGRRLYELANPPKRMLVIQGGGHADLWTHGLWKDELTFLEAAESGTLAGSSETDR</sequence>
<dbReference type="EMBL" id="FOFG01000001">
    <property type="protein sequence ID" value="SEP58988.1"/>
    <property type="molecule type" value="Genomic_DNA"/>
</dbReference>